<reference evidence="3" key="1">
    <citation type="submission" date="2020-07" db="EMBL/GenBank/DDBJ databases">
        <title>Vallitalea pronyensis genome.</title>
        <authorList>
            <person name="Postec A."/>
        </authorList>
    </citation>
    <scope>NUCLEOTIDE SEQUENCE</scope>
    <source>
        <strain evidence="3">FatNI3</strain>
    </source>
</reference>
<feature type="domain" description="Endonuclease YhcR N-terminal" evidence="2">
    <location>
        <begin position="722"/>
        <end position="812"/>
    </location>
</feature>
<organism evidence="3 4">
    <name type="scientific">Vallitalea pronyensis</name>
    <dbReference type="NCBI Taxonomy" id="1348613"/>
    <lineage>
        <taxon>Bacteria</taxon>
        <taxon>Bacillati</taxon>
        <taxon>Bacillota</taxon>
        <taxon>Clostridia</taxon>
        <taxon>Lachnospirales</taxon>
        <taxon>Vallitaleaceae</taxon>
        <taxon>Vallitalea</taxon>
    </lineage>
</organism>
<dbReference type="InterPro" id="IPR029062">
    <property type="entry name" value="Class_I_gatase-like"/>
</dbReference>
<feature type="domain" description="Endonuclease YhcR N-terminal" evidence="2">
    <location>
        <begin position="820"/>
        <end position="911"/>
    </location>
</feature>
<feature type="signal peptide" evidence="1">
    <location>
        <begin position="1"/>
        <end position="27"/>
    </location>
</feature>
<dbReference type="Proteomes" id="UP000683246">
    <property type="component" value="Chromosome"/>
</dbReference>
<dbReference type="KEGG" id="vpy:HZI73_14760"/>
<dbReference type="AlphaFoldDB" id="A0A8J8MLI9"/>
<dbReference type="InterPro" id="IPR045939">
    <property type="entry name" value="YhcR_N"/>
</dbReference>
<accession>A0A8J8MLI9</accession>
<evidence type="ECO:0000313" key="3">
    <source>
        <dbReference type="EMBL" id="QUI23468.1"/>
    </source>
</evidence>
<evidence type="ECO:0000256" key="1">
    <source>
        <dbReference type="SAM" id="SignalP"/>
    </source>
</evidence>
<evidence type="ECO:0000259" key="2">
    <source>
        <dbReference type="Pfam" id="PF19886"/>
    </source>
</evidence>
<feature type="chain" id="PRO_5039057930" description="Endonuclease YhcR N-terminal domain-containing protein" evidence="1">
    <location>
        <begin position="28"/>
        <end position="913"/>
    </location>
</feature>
<dbReference type="Pfam" id="PF19886">
    <property type="entry name" value="DUF6359"/>
    <property type="match status" value="3"/>
</dbReference>
<keyword evidence="1" id="KW-0732">Signal</keyword>
<gene>
    <name evidence="3" type="ORF">HZI73_14760</name>
</gene>
<sequence length="913" mass="97021">MKHMFLLKKFKCLLLTIVLLLTVNSYLNPTEMTDSFTSHASTPYTWNNVIPEKTPLPANDNGKLVLFDTSHGGTEGSADWVIDGAFSSFADALVAEGYTVREYRGIDKNNDGAIRFYDDRQPSLVALNECVITYAGISQADVFVMAEPNRPLKTSEYDALMQFVNAGKGIYFIADHYNADRNLNTWDATEVFNGYNRSTDATYNLGGEYGDMRNPQDANLGWLSENFGIRFRFNAIDCKSGVSDVRPASQTEGITQGVDPILMAGGATLSIVDGSKAKGLVYLSSSDNATKWSYAADTGLYFGGEAEGPYVAISKPSTGKAAFIGDSSPVEDDTPKYLRQTDGTTKKTWPGWHDTGHAATLSVNIVNWLATPESYVGFDGVTHTAGTVTPNPMIDIEKAEQQPEPWSNPSGGYDPWNTDTFAAGSFGAPLPSDGTPPNTATFALYPSYVYENEPFAVAITGNATAPAFGAYLDGGSQQGQLLLGGSWTSSGYNNVPTPLPTAVTARIVSVASPPVKIRLKASGNTADTKTVTGLTTGYGYLQGAVTGTAGHIVAALKDNVILGTAQIDASGQASIAVKEDTGITLAVYGIDGTFINHLNGNYSVTNGNTTPIVDNGSSALSVAAALAEPNGTEVTLTGYITSDLNGIYAIKVADTNDASAQSIAVKLEASMRDEFSPLNNPSALGRKIVVTGTRNDYMLLPGLRNVTSIEFVGSSNNPDPLSVAASLNKANGTTVTLTGYIVADLNGIYAVKVADTNDSQADFIAVKLEANMRDEFSPLNNPNALGKKIIVTGTRNDYMLLPGLREVSSIAFAEDNPSALTVAQAKAEPNGTVVTLTGYIVADLNGIYAVKVADTNNGQADFIAVKLESNMRDQFSPLNNPSALGRKIRVTGKRNDYMLLPGLKYVSSIEFVN</sequence>
<protein>
    <recommendedName>
        <fullName evidence="2">Endonuclease YhcR N-terminal domain-containing protein</fullName>
    </recommendedName>
</protein>
<dbReference type="EMBL" id="CP058649">
    <property type="protein sequence ID" value="QUI23468.1"/>
    <property type="molecule type" value="Genomic_DNA"/>
</dbReference>
<evidence type="ECO:0000313" key="4">
    <source>
        <dbReference type="Proteomes" id="UP000683246"/>
    </source>
</evidence>
<dbReference type="RefSeq" id="WP_212694152.1">
    <property type="nucleotide sequence ID" value="NZ_CP058649.1"/>
</dbReference>
<proteinExistence type="predicted"/>
<keyword evidence="4" id="KW-1185">Reference proteome</keyword>
<feature type="domain" description="Endonuclease YhcR N-terminal" evidence="2">
    <location>
        <begin position="647"/>
        <end position="711"/>
    </location>
</feature>
<dbReference type="SUPFAM" id="SSF52317">
    <property type="entry name" value="Class I glutamine amidotransferase-like"/>
    <property type="match status" value="1"/>
</dbReference>
<name>A0A8J8MLI9_9FIRM</name>